<organism evidence="5 6">
    <name type="scientific">Candidatus Woesebacteria bacterium RIFCSPHIGHO2_01_FULL_39_28</name>
    <dbReference type="NCBI Taxonomy" id="1802496"/>
    <lineage>
        <taxon>Bacteria</taxon>
        <taxon>Candidatus Woeseibacteriota</taxon>
    </lineage>
</organism>
<dbReference type="InterPro" id="IPR052379">
    <property type="entry name" value="Type_VII_TA_RNase"/>
</dbReference>
<proteinExistence type="inferred from homology"/>
<dbReference type="NCBIfam" id="NF047751">
    <property type="entry name" value="HepT_toxin"/>
    <property type="match status" value="1"/>
</dbReference>
<sequence length="139" mass="16156">MSPLDLQLINRKAKLIEDDLKLLAEDKPKSYSEYLKNIRVQLKVERLLERIIGRVIDINYHILSEEYQIVPSEYHESFILLGKKGVIPKKLSEKLAKSAGLRNILAHEYDEINPKQVYQSINITLTQVPEYLKAILDKL</sequence>
<name>A0A1F7YII0_9BACT</name>
<evidence type="ECO:0000256" key="3">
    <source>
        <dbReference type="ARBA" id="ARBA00022801"/>
    </source>
</evidence>
<keyword evidence="3" id="KW-0378">Hydrolase</keyword>
<comment type="similarity">
    <text evidence="4">Belongs to the HepT RNase toxin family.</text>
</comment>
<evidence type="ECO:0000256" key="4">
    <source>
        <dbReference type="ARBA" id="ARBA00024207"/>
    </source>
</evidence>
<evidence type="ECO:0000256" key="2">
    <source>
        <dbReference type="ARBA" id="ARBA00022722"/>
    </source>
</evidence>
<evidence type="ECO:0008006" key="7">
    <source>
        <dbReference type="Google" id="ProtNLM"/>
    </source>
</evidence>
<dbReference type="Gene3D" id="1.20.120.580">
    <property type="entry name" value="bsu32300-like"/>
    <property type="match status" value="1"/>
</dbReference>
<accession>A0A1F7YII0</accession>
<keyword evidence="1" id="KW-1277">Toxin-antitoxin system</keyword>
<keyword evidence="2" id="KW-0540">Nuclease</keyword>
<dbReference type="GO" id="GO:0004540">
    <property type="term" value="F:RNA nuclease activity"/>
    <property type="evidence" value="ECO:0007669"/>
    <property type="project" value="InterPro"/>
</dbReference>
<dbReference type="InterPro" id="IPR037038">
    <property type="entry name" value="HepT-like_sf"/>
</dbReference>
<evidence type="ECO:0000256" key="1">
    <source>
        <dbReference type="ARBA" id="ARBA00022649"/>
    </source>
</evidence>
<evidence type="ECO:0000313" key="6">
    <source>
        <dbReference type="Proteomes" id="UP000178851"/>
    </source>
</evidence>
<dbReference type="PANTHER" id="PTHR33397:SF3">
    <property type="entry name" value="MRNA NUCLEASE HEPT"/>
    <property type="match status" value="1"/>
</dbReference>
<dbReference type="EMBL" id="MGGI01000013">
    <property type="protein sequence ID" value="OGM26388.1"/>
    <property type="molecule type" value="Genomic_DNA"/>
</dbReference>
<dbReference type="InterPro" id="IPR008201">
    <property type="entry name" value="HepT-like"/>
</dbReference>
<evidence type="ECO:0000313" key="5">
    <source>
        <dbReference type="EMBL" id="OGM26388.1"/>
    </source>
</evidence>
<dbReference type="AlphaFoldDB" id="A0A1F7YII0"/>
<dbReference type="Proteomes" id="UP000178851">
    <property type="component" value="Unassembled WGS sequence"/>
</dbReference>
<gene>
    <name evidence="5" type="ORF">A2627_05850</name>
</gene>
<comment type="caution">
    <text evidence="5">The sequence shown here is derived from an EMBL/GenBank/DDBJ whole genome shotgun (WGS) entry which is preliminary data.</text>
</comment>
<reference evidence="5 6" key="1">
    <citation type="journal article" date="2016" name="Nat. Commun.">
        <title>Thousands of microbial genomes shed light on interconnected biogeochemical processes in an aquifer system.</title>
        <authorList>
            <person name="Anantharaman K."/>
            <person name="Brown C.T."/>
            <person name="Hug L.A."/>
            <person name="Sharon I."/>
            <person name="Castelle C.J."/>
            <person name="Probst A.J."/>
            <person name="Thomas B.C."/>
            <person name="Singh A."/>
            <person name="Wilkins M.J."/>
            <person name="Karaoz U."/>
            <person name="Brodie E.L."/>
            <person name="Williams K.H."/>
            <person name="Hubbard S.S."/>
            <person name="Banfield J.F."/>
        </authorList>
    </citation>
    <scope>NUCLEOTIDE SEQUENCE [LARGE SCALE GENOMIC DNA]</scope>
</reference>
<dbReference type="GO" id="GO:0016787">
    <property type="term" value="F:hydrolase activity"/>
    <property type="evidence" value="ECO:0007669"/>
    <property type="project" value="UniProtKB-KW"/>
</dbReference>
<protein>
    <recommendedName>
        <fullName evidence="7">DUF86 domain-containing protein</fullName>
    </recommendedName>
</protein>
<dbReference type="Pfam" id="PF01934">
    <property type="entry name" value="HepT-like"/>
    <property type="match status" value="1"/>
</dbReference>
<dbReference type="PANTHER" id="PTHR33397">
    <property type="entry name" value="UPF0331 PROTEIN YUTE"/>
    <property type="match status" value="1"/>
</dbReference>
<dbReference type="GO" id="GO:0110001">
    <property type="term" value="C:toxin-antitoxin complex"/>
    <property type="evidence" value="ECO:0007669"/>
    <property type="project" value="InterPro"/>
</dbReference>